<protein>
    <submittedName>
        <fullName evidence="1">Uncharacterized protein</fullName>
    </submittedName>
</protein>
<gene>
    <name evidence="1" type="ORF">GCM10017600_77920</name>
</gene>
<evidence type="ECO:0000313" key="1">
    <source>
        <dbReference type="EMBL" id="GLK14380.1"/>
    </source>
</evidence>
<dbReference type="AlphaFoldDB" id="A0A9W6MHN4"/>
<evidence type="ECO:0000313" key="2">
    <source>
        <dbReference type="Proteomes" id="UP001143474"/>
    </source>
</evidence>
<reference evidence="1" key="1">
    <citation type="journal article" date="2014" name="Int. J. Syst. Evol. Microbiol.">
        <title>Complete genome sequence of Corynebacterium casei LMG S-19264T (=DSM 44701T), isolated from a smear-ripened cheese.</title>
        <authorList>
            <consortium name="US DOE Joint Genome Institute (JGI-PGF)"/>
            <person name="Walter F."/>
            <person name="Albersmeier A."/>
            <person name="Kalinowski J."/>
            <person name="Ruckert C."/>
        </authorList>
    </citation>
    <scope>NUCLEOTIDE SEQUENCE</scope>
    <source>
        <strain evidence="1">VKM Ac-2007</strain>
    </source>
</reference>
<dbReference type="Proteomes" id="UP001143474">
    <property type="component" value="Unassembled WGS sequence"/>
</dbReference>
<dbReference type="EMBL" id="BSEV01000031">
    <property type="protein sequence ID" value="GLK14380.1"/>
    <property type="molecule type" value="Genomic_DNA"/>
</dbReference>
<comment type="caution">
    <text evidence="1">The sequence shown here is derived from an EMBL/GenBank/DDBJ whole genome shotgun (WGS) entry which is preliminary data.</text>
</comment>
<proteinExistence type="predicted"/>
<keyword evidence="2" id="KW-1185">Reference proteome</keyword>
<dbReference type="RefSeq" id="WP_271222618.1">
    <property type="nucleotide sequence ID" value="NZ_BAAAVD010000033.1"/>
</dbReference>
<organism evidence="1 2">
    <name type="scientific">Streptosporangium carneum</name>
    <dbReference type="NCBI Taxonomy" id="47481"/>
    <lineage>
        <taxon>Bacteria</taxon>
        <taxon>Bacillati</taxon>
        <taxon>Actinomycetota</taxon>
        <taxon>Actinomycetes</taxon>
        <taxon>Streptosporangiales</taxon>
        <taxon>Streptosporangiaceae</taxon>
        <taxon>Streptosporangium</taxon>
    </lineage>
</organism>
<name>A0A9W6MHN4_9ACTN</name>
<sequence>MEAKARLERDAARSVDADLRRLRDVVDARDPRAWHARMTALVEELEALNSLASITRDDKGLHLAAVRKARRELVSLLKEGSRTFHDLRGLSVNPTLLLLPDVF</sequence>
<reference evidence="1" key="2">
    <citation type="submission" date="2023-01" db="EMBL/GenBank/DDBJ databases">
        <authorList>
            <person name="Sun Q."/>
            <person name="Evtushenko L."/>
        </authorList>
    </citation>
    <scope>NUCLEOTIDE SEQUENCE</scope>
    <source>
        <strain evidence="1">VKM Ac-2007</strain>
    </source>
</reference>
<accession>A0A9W6MHN4</accession>